<feature type="signal peptide" evidence="1">
    <location>
        <begin position="1"/>
        <end position="25"/>
    </location>
</feature>
<sequence>MATRLSNMDLILAAVITLLYTAVHGAPSMTQGTLPAARPVVVEVLANSSTNVPANQNTPLVLSASSNGSFPTTSSTTLLLPNTTLVPGNSTITKIHGTTGSPVPVSANSSTSARFSNSQNSFPSLMLPLGSEGPNAYRESPINAVVSNVGTTTTLDAAVSPPVITDAGRQPIINQNRRVEIRLIDFQMNRTGSTSQRGINQNFTIAVKFIAGSIPVLAADEDLAVVDNAATIFHGNNSDSIHPNTTIIHQSTSGFQQVFNGTYLTSNENKVPVQRIITAELCGQFTQIDRGYLEISIKPSPDISEEDKLLEGYYKCSTNFAYSPASQESDAFWTNVDHCSSGNLTNFSYRLWFKTRQYVIDSAACQNSRPVLDEHN</sequence>
<name>A0A9X6RKV9_HYPEX</name>
<evidence type="ECO:0008006" key="4">
    <source>
        <dbReference type="Google" id="ProtNLM"/>
    </source>
</evidence>
<keyword evidence="1" id="KW-0732">Signal</keyword>
<keyword evidence="3" id="KW-1185">Reference proteome</keyword>
<proteinExistence type="predicted"/>
<evidence type="ECO:0000256" key="1">
    <source>
        <dbReference type="SAM" id="SignalP"/>
    </source>
</evidence>
<dbReference type="EMBL" id="MTYJ01000231">
    <property type="protein sequence ID" value="OWA51544.1"/>
    <property type="molecule type" value="Genomic_DNA"/>
</dbReference>
<gene>
    <name evidence="2" type="ORF">BV898_16023</name>
</gene>
<comment type="caution">
    <text evidence="2">The sequence shown here is derived from an EMBL/GenBank/DDBJ whole genome shotgun (WGS) entry which is preliminary data.</text>
</comment>
<evidence type="ECO:0000313" key="2">
    <source>
        <dbReference type="EMBL" id="OWA51544.1"/>
    </source>
</evidence>
<organism evidence="2 3">
    <name type="scientific">Hypsibius exemplaris</name>
    <name type="common">Freshwater tardigrade</name>
    <dbReference type="NCBI Taxonomy" id="2072580"/>
    <lineage>
        <taxon>Eukaryota</taxon>
        <taxon>Metazoa</taxon>
        <taxon>Ecdysozoa</taxon>
        <taxon>Tardigrada</taxon>
        <taxon>Eutardigrada</taxon>
        <taxon>Parachela</taxon>
        <taxon>Hypsibioidea</taxon>
        <taxon>Hypsibiidae</taxon>
        <taxon>Hypsibius</taxon>
    </lineage>
</organism>
<evidence type="ECO:0000313" key="3">
    <source>
        <dbReference type="Proteomes" id="UP000192578"/>
    </source>
</evidence>
<dbReference type="Proteomes" id="UP000192578">
    <property type="component" value="Unassembled WGS sequence"/>
</dbReference>
<protein>
    <recommendedName>
        <fullName evidence="4">ZP domain-containing protein</fullName>
    </recommendedName>
</protein>
<reference evidence="3" key="1">
    <citation type="submission" date="2017-01" db="EMBL/GenBank/DDBJ databases">
        <title>Comparative genomics of anhydrobiosis in the tardigrade Hypsibius dujardini.</title>
        <authorList>
            <person name="Yoshida Y."/>
            <person name="Koutsovoulos G."/>
            <person name="Laetsch D."/>
            <person name="Stevens L."/>
            <person name="Kumar S."/>
            <person name="Horikawa D."/>
            <person name="Ishino K."/>
            <person name="Komine S."/>
            <person name="Tomita M."/>
            <person name="Blaxter M."/>
            <person name="Arakawa K."/>
        </authorList>
    </citation>
    <scope>NUCLEOTIDE SEQUENCE [LARGE SCALE GENOMIC DNA]</scope>
    <source>
        <strain evidence="3">Z151</strain>
    </source>
</reference>
<feature type="chain" id="PRO_5040735852" description="ZP domain-containing protein" evidence="1">
    <location>
        <begin position="26"/>
        <end position="376"/>
    </location>
</feature>
<accession>A0A9X6RKV9</accession>
<dbReference type="OrthoDB" id="10063688at2759"/>
<dbReference type="AlphaFoldDB" id="A0A9X6RKV9"/>